<dbReference type="InterPro" id="IPR037066">
    <property type="entry name" value="Plug_dom_sf"/>
</dbReference>
<dbReference type="Proteomes" id="UP001597010">
    <property type="component" value="Unassembled WGS sequence"/>
</dbReference>
<reference evidence="10" key="1">
    <citation type="journal article" date="2019" name="Int. J. Syst. Evol. Microbiol.">
        <title>The Global Catalogue of Microorganisms (GCM) 10K type strain sequencing project: providing services to taxonomists for standard genome sequencing and annotation.</title>
        <authorList>
            <consortium name="The Broad Institute Genomics Platform"/>
            <consortium name="The Broad Institute Genome Sequencing Center for Infectious Disease"/>
            <person name="Wu L."/>
            <person name="Ma J."/>
        </authorList>
    </citation>
    <scope>NUCLEOTIDE SEQUENCE [LARGE SCALE GENOMIC DNA]</scope>
    <source>
        <strain evidence="10">CCUG 61484</strain>
    </source>
</reference>
<evidence type="ECO:0000313" key="9">
    <source>
        <dbReference type="EMBL" id="MFD0795475.1"/>
    </source>
</evidence>
<keyword evidence="4 7" id="KW-0812">Transmembrane</keyword>
<evidence type="ECO:0000256" key="6">
    <source>
        <dbReference type="ARBA" id="ARBA00023237"/>
    </source>
</evidence>
<dbReference type="Pfam" id="PF13715">
    <property type="entry name" value="CarbopepD_reg_2"/>
    <property type="match status" value="1"/>
</dbReference>
<keyword evidence="6 7" id="KW-0998">Cell outer membrane</keyword>
<organism evidence="9 10">
    <name type="scientific">Mucilaginibacter litoreus</name>
    <dbReference type="NCBI Taxonomy" id="1048221"/>
    <lineage>
        <taxon>Bacteria</taxon>
        <taxon>Pseudomonadati</taxon>
        <taxon>Bacteroidota</taxon>
        <taxon>Sphingobacteriia</taxon>
        <taxon>Sphingobacteriales</taxon>
        <taxon>Sphingobacteriaceae</taxon>
        <taxon>Mucilaginibacter</taxon>
    </lineage>
</organism>
<evidence type="ECO:0000256" key="2">
    <source>
        <dbReference type="ARBA" id="ARBA00022448"/>
    </source>
</evidence>
<protein>
    <submittedName>
        <fullName evidence="9">SusC/RagA family TonB-linked outer membrane protein</fullName>
    </submittedName>
</protein>
<keyword evidence="3 7" id="KW-1134">Transmembrane beta strand</keyword>
<gene>
    <name evidence="9" type="ORF">ACFQZX_17770</name>
</gene>
<proteinExistence type="inferred from homology"/>
<dbReference type="PROSITE" id="PS52016">
    <property type="entry name" value="TONB_DEPENDENT_REC_3"/>
    <property type="match status" value="1"/>
</dbReference>
<keyword evidence="10" id="KW-1185">Reference proteome</keyword>
<evidence type="ECO:0000256" key="5">
    <source>
        <dbReference type="ARBA" id="ARBA00023136"/>
    </source>
</evidence>
<evidence type="ECO:0000313" key="10">
    <source>
        <dbReference type="Proteomes" id="UP001597010"/>
    </source>
</evidence>
<dbReference type="NCBIfam" id="TIGR04057">
    <property type="entry name" value="SusC_RagA_signa"/>
    <property type="match status" value="1"/>
</dbReference>
<sequence length="1066" mass="119683">MKQIIFITIFLCYAFFVFGQHPITGRVYSGKDSIPLPGATLYAEPTHVLVRVNEKGQFRISDIGTKNKLVISHMGYVTSVVNLSLNPENHFEIYLKVASNQLNEVVVSTGYQLIPQERVTGSFVQVDNKLLNRSLSMDIVSRLANVVPGLTFNNVGTGFNNQTQISIRGQSTISSRTDPLIVIDNFPYEGDVNNINPNDVENITILKDAAAASIWGSKAGNGVIVITTKKGRYNGAPKVSFNSNITVGTKPNLFYLPLITPATYIDIEKDLFAKGFYASRETSDNKTALSPVIEILIAKRDGKIKAGAADAQIEALKTYDLRNEYEKYIYQNSINQQYAFNLNGGSSNQRYFLSAGYDKNLASLKGNAYDRITLNANNTYNLLKNKLSITTQVYYIESRDQQNNNQGINSSAYNRLYPYARLADESGNPLAVAVDYRSNFTDAATGKGLLNWQYRPLEELRLADNQTKITDYRVNANVGYKLFPELSLGLYYQYGRSINAGRNYQSQEAYYTRDLINTYTADGPDGSLTRPVPMGGILDLAATDIRNHNIRAQVNYDKNWGARHVFTAIAGTELSDRHSLNNSYRLYGYNDENATSQLVNYTSNFTSYVNPSVTYLRIPNRDGLTDLSDRFFSYYANASYTFDNRYTISGSGRMDQSNLFGVNANQKGVPLYSAGISWDISKENFYRFDWLPYLKVRVTYGYNGNVNKSLSAYTTAYYYGNNGYGLPYANIQNPPNPELHWERVKITNFGVDFESRNQIVKGTVEYYNKRGIDLIGTTPYAPQTGISTFTGNTANTSGNGVDITISSKNIDRTFKWSSDFLFTYIQDKVTRYLAKSTNISNYLNAYSNVPTEGKPLYAIYSYAWAGLDPSTGNPQGFLNGNVSTDYAAIIAAATAESLVYHGSARPTFFGAVRNTFRFKALSVSANISYRLGYYVRRESVNFDNVLNGNGGHADYYQRWQQPGDEVITQIPSLPLATNANRNTFFTYSSSLVEKGDHIRFQDVNVSYDLFKNQFRRMPFSHVQLYAYINNLGIIWKASKSDLDPDYQTRYALPPVRTYALGVKVDF</sequence>
<dbReference type="InterPro" id="IPR036942">
    <property type="entry name" value="Beta-barrel_TonB_sf"/>
</dbReference>
<evidence type="ECO:0000259" key="8">
    <source>
        <dbReference type="Pfam" id="PF07715"/>
    </source>
</evidence>
<dbReference type="Pfam" id="PF07715">
    <property type="entry name" value="Plug"/>
    <property type="match status" value="1"/>
</dbReference>
<feature type="domain" description="TonB-dependent receptor plug" evidence="8">
    <location>
        <begin position="116"/>
        <end position="223"/>
    </location>
</feature>
<comment type="caution">
    <text evidence="9">The sequence shown here is derived from an EMBL/GenBank/DDBJ whole genome shotgun (WGS) entry which is preliminary data.</text>
</comment>
<accession>A0ABW3AX52</accession>
<dbReference type="InterPro" id="IPR012910">
    <property type="entry name" value="Plug_dom"/>
</dbReference>
<keyword evidence="2 7" id="KW-0813">Transport</keyword>
<dbReference type="RefSeq" id="WP_377117911.1">
    <property type="nucleotide sequence ID" value="NZ_JBHTHZ010000014.1"/>
</dbReference>
<evidence type="ECO:0000256" key="4">
    <source>
        <dbReference type="ARBA" id="ARBA00022692"/>
    </source>
</evidence>
<keyword evidence="5 7" id="KW-0472">Membrane</keyword>
<dbReference type="SUPFAM" id="SSF56935">
    <property type="entry name" value="Porins"/>
    <property type="match status" value="1"/>
</dbReference>
<dbReference type="Gene3D" id="2.170.130.10">
    <property type="entry name" value="TonB-dependent receptor, plug domain"/>
    <property type="match status" value="1"/>
</dbReference>
<dbReference type="SUPFAM" id="SSF49464">
    <property type="entry name" value="Carboxypeptidase regulatory domain-like"/>
    <property type="match status" value="1"/>
</dbReference>
<dbReference type="Gene3D" id="2.40.170.20">
    <property type="entry name" value="TonB-dependent receptor, beta-barrel domain"/>
    <property type="match status" value="1"/>
</dbReference>
<evidence type="ECO:0000256" key="3">
    <source>
        <dbReference type="ARBA" id="ARBA00022452"/>
    </source>
</evidence>
<name>A0ABW3AX52_9SPHI</name>
<evidence type="ECO:0000256" key="7">
    <source>
        <dbReference type="PROSITE-ProRule" id="PRU01360"/>
    </source>
</evidence>
<dbReference type="InterPro" id="IPR039426">
    <property type="entry name" value="TonB-dep_rcpt-like"/>
</dbReference>
<dbReference type="InterPro" id="IPR008969">
    <property type="entry name" value="CarboxyPept-like_regulatory"/>
</dbReference>
<evidence type="ECO:0000256" key="1">
    <source>
        <dbReference type="ARBA" id="ARBA00004571"/>
    </source>
</evidence>
<dbReference type="NCBIfam" id="TIGR04056">
    <property type="entry name" value="OMP_RagA_SusC"/>
    <property type="match status" value="1"/>
</dbReference>
<dbReference type="EMBL" id="JBHTHZ010000014">
    <property type="protein sequence ID" value="MFD0795475.1"/>
    <property type="molecule type" value="Genomic_DNA"/>
</dbReference>
<dbReference type="InterPro" id="IPR023996">
    <property type="entry name" value="TonB-dep_OMP_SusC/RagA"/>
</dbReference>
<dbReference type="InterPro" id="IPR023997">
    <property type="entry name" value="TonB-dep_OMP_SusC/RagA_CS"/>
</dbReference>
<comment type="subcellular location">
    <subcellularLocation>
        <location evidence="1 7">Cell outer membrane</location>
        <topology evidence="1 7">Multi-pass membrane protein</topology>
    </subcellularLocation>
</comment>
<comment type="similarity">
    <text evidence="7">Belongs to the TonB-dependent receptor family.</text>
</comment>